<evidence type="ECO:0000313" key="11">
    <source>
        <dbReference type="Proteomes" id="UP001359886"/>
    </source>
</evidence>
<name>A0AAW9RNB7_9GAMM</name>
<organism evidence="10 11">
    <name type="scientific">Elongatibacter sediminis</name>
    <dbReference type="NCBI Taxonomy" id="3119006"/>
    <lineage>
        <taxon>Bacteria</taxon>
        <taxon>Pseudomonadati</taxon>
        <taxon>Pseudomonadota</taxon>
        <taxon>Gammaproteobacteria</taxon>
        <taxon>Chromatiales</taxon>
        <taxon>Wenzhouxiangellaceae</taxon>
        <taxon>Elongatibacter</taxon>
    </lineage>
</organism>
<comment type="similarity">
    <text evidence="2">Belongs to the GSP I family.</text>
</comment>
<sequence length="154" mass="16840">MLRTIRQRSLPTGRAGGFTLLEVLLAFVVFAMSFAVVLQILSGSMRNTVRAREYTEAALIAQSVMDQVGLGIPLEAGAGMEGEEGPYRWEVGVFEFGGMVDNPRTLEVSELTGVELLEVECEVSWGEFPRERSQMFNTVRAVLANRDGIRPGGA</sequence>
<dbReference type="GO" id="GO:0005886">
    <property type="term" value="C:plasma membrane"/>
    <property type="evidence" value="ECO:0007669"/>
    <property type="project" value="UniProtKB-SubCell"/>
</dbReference>
<dbReference type="Proteomes" id="UP001359886">
    <property type="component" value="Unassembled WGS sequence"/>
</dbReference>
<dbReference type="RefSeq" id="WP_354696356.1">
    <property type="nucleotide sequence ID" value="NZ_JAZHOG010000011.1"/>
</dbReference>
<dbReference type="PANTHER" id="PTHR38779">
    <property type="entry name" value="TYPE II SECRETION SYSTEM PROTEIN I-RELATED"/>
    <property type="match status" value="1"/>
</dbReference>
<dbReference type="GO" id="GO:0015628">
    <property type="term" value="P:protein secretion by the type II secretion system"/>
    <property type="evidence" value="ECO:0007669"/>
    <property type="project" value="InterPro"/>
</dbReference>
<evidence type="ECO:0000256" key="4">
    <source>
        <dbReference type="ARBA" id="ARBA00022481"/>
    </source>
</evidence>
<reference evidence="10 11" key="1">
    <citation type="submission" date="2024-02" db="EMBL/GenBank/DDBJ databases">
        <title>A novel Wenzhouxiangellaceae bacterium, isolated from coastal sediments.</title>
        <authorList>
            <person name="Du Z.-J."/>
            <person name="Ye Y.-Q."/>
            <person name="Zhang X.-Y."/>
        </authorList>
    </citation>
    <scope>NUCLEOTIDE SEQUENCE [LARGE SCALE GENOMIC DNA]</scope>
    <source>
        <strain evidence="10 11">CH-27</strain>
    </source>
</reference>
<evidence type="ECO:0000256" key="5">
    <source>
        <dbReference type="ARBA" id="ARBA00022519"/>
    </source>
</evidence>
<evidence type="ECO:0000256" key="9">
    <source>
        <dbReference type="SAM" id="Phobius"/>
    </source>
</evidence>
<accession>A0AAW9RNB7</accession>
<evidence type="ECO:0000256" key="8">
    <source>
        <dbReference type="ARBA" id="ARBA00023136"/>
    </source>
</evidence>
<dbReference type="PROSITE" id="PS00409">
    <property type="entry name" value="PROKAR_NTER_METHYL"/>
    <property type="match status" value="1"/>
</dbReference>
<dbReference type="GO" id="GO:0015627">
    <property type="term" value="C:type II protein secretion system complex"/>
    <property type="evidence" value="ECO:0007669"/>
    <property type="project" value="InterPro"/>
</dbReference>
<keyword evidence="5" id="KW-0997">Cell inner membrane</keyword>
<keyword evidence="11" id="KW-1185">Reference proteome</keyword>
<keyword evidence="4" id="KW-0488">Methylation</keyword>
<keyword evidence="8 9" id="KW-0472">Membrane</keyword>
<dbReference type="InterPro" id="IPR012902">
    <property type="entry name" value="N_methyl_site"/>
</dbReference>
<dbReference type="InterPro" id="IPR010052">
    <property type="entry name" value="T2SS_protein-GspI"/>
</dbReference>
<proteinExistence type="inferred from homology"/>
<keyword evidence="7 9" id="KW-1133">Transmembrane helix</keyword>
<evidence type="ECO:0000313" key="10">
    <source>
        <dbReference type="EMBL" id="MEJ8569031.1"/>
    </source>
</evidence>
<evidence type="ECO:0000256" key="6">
    <source>
        <dbReference type="ARBA" id="ARBA00022692"/>
    </source>
</evidence>
<protein>
    <recommendedName>
        <fullName evidence="12">Prepilin-type N-terminal cleavage/methylation domain-containing protein</fullName>
    </recommendedName>
</protein>
<feature type="transmembrane region" description="Helical" evidence="9">
    <location>
        <begin position="20"/>
        <end position="41"/>
    </location>
</feature>
<evidence type="ECO:0000256" key="1">
    <source>
        <dbReference type="ARBA" id="ARBA00004377"/>
    </source>
</evidence>
<dbReference type="AlphaFoldDB" id="A0AAW9RNB7"/>
<dbReference type="EMBL" id="JAZHOG010000011">
    <property type="protein sequence ID" value="MEJ8569031.1"/>
    <property type="molecule type" value="Genomic_DNA"/>
</dbReference>
<comment type="caution">
    <text evidence="10">The sequence shown here is derived from an EMBL/GenBank/DDBJ whole genome shotgun (WGS) entry which is preliminary data.</text>
</comment>
<keyword evidence="6 9" id="KW-0812">Transmembrane</keyword>
<evidence type="ECO:0000256" key="3">
    <source>
        <dbReference type="ARBA" id="ARBA00022475"/>
    </source>
</evidence>
<gene>
    <name evidence="10" type="ORF">V3330_15475</name>
</gene>
<comment type="subcellular location">
    <subcellularLocation>
        <location evidence="1">Cell inner membrane</location>
        <topology evidence="1">Single-pass membrane protein</topology>
    </subcellularLocation>
</comment>
<keyword evidence="3" id="KW-1003">Cell membrane</keyword>
<evidence type="ECO:0000256" key="2">
    <source>
        <dbReference type="ARBA" id="ARBA00008358"/>
    </source>
</evidence>
<evidence type="ECO:0000256" key="7">
    <source>
        <dbReference type="ARBA" id="ARBA00022989"/>
    </source>
</evidence>
<evidence type="ECO:0008006" key="12">
    <source>
        <dbReference type="Google" id="ProtNLM"/>
    </source>
</evidence>
<dbReference type="PANTHER" id="PTHR38779:SF2">
    <property type="entry name" value="TYPE II SECRETION SYSTEM PROTEIN I-RELATED"/>
    <property type="match status" value="1"/>
</dbReference>